<evidence type="ECO:0000313" key="2">
    <source>
        <dbReference type="Proteomes" id="UP000003936"/>
    </source>
</evidence>
<gene>
    <name evidence="1" type="ORF">A359_01990</name>
</gene>
<reference evidence="1 2" key="1">
    <citation type="journal article" date="2012" name="Mol. Biol. Evol.">
        <title>Genome reduction and co-evolution between the primary and secondary bacterial symbionts of psyllids.</title>
        <authorList>
            <person name="Sloan D.B."/>
            <person name="Moran N.A."/>
        </authorList>
    </citation>
    <scope>NUCLEOTIDE SEQUENCE [LARGE SCALE GENOMIC DNA]</scope>
    <source>
        <strain evidence="1">Ceuc_S</strain>
    </source>
</reference>
<proteinExistence type="predicted"/>
<dbReference type="RefSeq" id="WP_014887898.1">
    <property type="nucleotide sequence ID" value="NC_018419.1"/>
</dbReference>
<evidence type="ECO:0000313" key="1">
    <source>
        <dbReference type="EMBL" id="AFP84600.1"/>
    </source>
</evidence>
<sequence length="40" mass="4933">MQQRVRDYVNEEMFNQLASENKFRIVALRLILQIYQMTIE</sequence>
<dbReference type="EMBL" id="CP003546">
    <property type="protein sequence ID" value="AFP84600.1"/>
    <property type="molecule type" value="Genomic_DNA"/>
</dbReference>
<organism evidence="1 2">
    <name type="scientific">secondary endosymbiont of Ctenarytaina eucalypti</name>
    <dbReference type="NCBI Taxonomy" id="1199245"/>
    <lineage>
        <taxon>Bacteria</taxon>
        <taxon>Pseudomonadati</taxon>
        <taxon>Pseudomonadota</taxon>
        <taxon>Gammaproteobacteria</taxon>
        <taxon>Enterobacterales</taxon>
        <taxon>Enterobacteriaceae</taxon>
        <taxon>aphid secondary symbionts</taxon>
    </lineage>
</organism>
<keyword evidence="2" id="KW-1185">Reference proteome</keyword>
<protein>
    <submittedName>
        <fullName evidence="1">Uncharacterized protein</fullName>
    </submittedName>
</protein>
<accession>J3TX08</accession>
<name>J3TX08_9ENTR</name>
<dbReference type="Proteomes" id="UP000003936">
    <property type="component" value="Chromosome"/>
</dbReference>
<dbReference type="KEGG" id="sect:A359_01990"/>
<dbReference type="AlphaFoldDB" id="J3TX08"/>
<dbReference type="HOGENOM" id="CLU_3296336_0_0_6"/>